<feature type="signal peptide" evidence="3">
    <location>
        <begin position="1"/>
        <end position="21"/>
    </location>
</feature>
<evidence type="ECO:0000256" key="1">
    <source>
        <dbReference type="ARBA" id="ARBA00022723"/>
    </source>
</evidence>
<evidence type="ECO:0000313" key="6">
    <source>
        <dbReference type="Proteomes" id="UP000248806"/>
    </source>
</evidence>
<feature type="domain" description="Blue (type 1) copper" evidence="4">
    <location>
        <begin position="40"/>
        <end position="131"/>
    </location>
</feature>
<name>A0A326UBD8_THEHA</name>
<evidence type="ECO:0000256" key="3">
    <source>
        <dbReference type="SAM" id="SignalP"/>
    </source>
</evidence>
<keyword evidence="6" id="KW-1185">Reference proteome</keyword>
<dbReference type="InterPro" id="IPR008972">
    <property type="entry name" value="Cupredoxin"/>
</dbReference>
<dbReference type="InterPro" id="IPR000923">
    <property type="entry name" value="BlueCu_1"/>
</dbReference>
<keyword evidence="2" id="KW-0186">Copper</keyword>
<dbReference type="OrthoDB" id="164924at2"/>
<evidence type="ECO:0000259" key="4">
    <source>
        <dbReference type="Pfam" id="PF00127"/>
    </source>
</evidence>
<dbReference type="AlphaFoldDB" id="A0A326UBD8"/>
<dbReference type="GO" id="GO:0005507">
    <property type="term" value="F:copper ion binding"/>
    <property type="evidence" value="ECO:0007669"/>
    <property type="project" value="InterPro"/>
</dbReference>
<dbReference type="Pfam" id="PF00127">
    <property type="entry name" value="Copper-bind"/>
    <property type="match status" value="1"/>
</dbReference>
<proteinExistence type="predicted"/>
<dbReference type="Gene3D" id="2.60.40.420">
    <property type="entry name" value="Cupredoxins - blue copper proteins"/>
    <property type="match status" value="1"/>
</dbReference>
<dbReference type="GO" id="GO:0009055">
    <property type="term" value="F:electron transfer activity"/>
    <property type="evidence" value="ECO:0007669"/>
    <property type="project" value="InterPro"/>
</dbReference>
<accession>A0A326UBD8</accession>
<reference evidence="5 6" key="1">
    <citation type="submission" date="2018-06" db="EMBL/GenBank/DDBJ databases">
        <title>Genomic Encyclopedia of Archaeal and Bacterial Type Strains, Phase II (KMG-II): from individual species to whole genera.</title>
        <authorList>
            <person name="Goeker M."/>
        </authorList>
    </citation>
    <scope>NUCLEOTIDE SEQUENCE [LARGE SCALE GENOMIC DNA]</scope>
    <source>
        <strain evidence="5 6">ATCC BAA-1881</strain>
    </source>
</reference>
<dbReference type="RefSeq" id="WP_111320313.1">
    <property type="nucleotide sequence ID" value="NZ_BIFX01000001.1"/>
</dbReference>
<dbReference type="EMBL" id="QKUF01000003">
    <property type="protein sequence ID" value="PZW32899.1"/>
    <property type="molecule type" value="Genomic_DNA"/>
</dbReference>
<sequence length="132" mass="14077">MKKKFIAVLLCLSALSLLIVACGSNTSASSKPNQPTEPNTVHMSDLQFSPTTITIKKGESIKLVNDVVVTHIISNGTWDNGTAKPKQEAGAPKININVGANDTQTIGPFNTAGTFQLYCPIHVNMNLTVIVK</sequence>
<protein>
    <submittedName>
        <fullName evidence="5">Plastocyanin</fullName>
    </submittedName>
</protein>
<keyword evidence="3" id="KW-0732">Signal</keyword>
<feature type="chain" id="PRO_5016409486" evidence="3">
    <location>
        <begin position="22"/>
        <end position="132"/>
    </location>
</feature>
<keyword evidence="1" id="KW-0479">Metal-binding</keyword>
<gene>
    <name evidence="5" type="ORF">EI42_01444</name>
</gene>
<evidence type="ECO:0000256" key="2">
    <source>
        <dbReference type="ARBA" id="ARBA00023008"/>
    </source>
</evidence>
<dbReference type="SUPFAM" id="SSF49503">
    <property type="entry name" value="Cupredoxins"/>
    <property type="match status" value="1"/>
</dbReference>
<evidence type="ECO:0000313" key="5">
    <source>
        <dbReference type="EMBL" id="PZW32899.1"/>
    </source>
</evidence>
<dbReference type="Proteomes" id="UP000248806">
    <property type="component" value="Unassembled WGS sequence"/>
</dbReference>
<comment type="caution">
    <text evidence="5">The sequence shown here is derived from an EMBL/GenBank/DDBJ whole genome shotgun (WGS) entry which is preliminary data.</text>
</comment>
<dbReference type="PROSITE" id="PS51257">
    <property type="entry name" value="PROKAR_LIPOPROTEIN"/>
    <property type="match status" value="1"/>
</dbReference>
<organism evidence="5 6">
    <name type="scientific">Thermosporothrix hazakensis</name>
    <dbReference type="NCBI Taxonomy" id="644383"/>
    <lineage>
        <taxon>Bacteria</taxon>
        <taxon>Bacillati</taxon>
        <taxon>Chloroflexota</taxon>
        <taxon>Ktedonobacteria</taxon>
        <taxon>Ktedonobacterales</taxon>
        <taxon>Thermosporotrichaceae</taxon>
        <taxon>Thermosporothrix</taxon>
    </lineage>
</organism>